<gene>
    <name evidence="3" type="ORF">ANN_09584</name>
</gene>
<comment type="caution">
    <text evidence="3">The sequence shown here is derived from an EMBL/GenBank/DDBJ whole genome shotgun (WGS) entry which is preliminary data.</text>
</comment>
<dbReference type="Pfam" id="PF13843">
    <property type="entry name" value="DDE_Tnp_1_7"/>
    <property type="match status" value="1"/>
</dbReference>
<name>A0ABQ8TNF5_PERAM</name>
<reference evidence="3 4" key="1">
    <citation type="journal article" date="2022" name="Allergy">
        <title>Genome assembly and annotation of Periplaneta americana reveal a comprehensive cockroach allergen profile.</title>
        <authorList>
            <person name="Wang L."/>
            <person name="Xiong Q."/>
            <person name="Saelim N."/>
            <person name="Wang L."/>
            <person name="Nong W."/>
            <person name="Wan A.T."/>
            <person name="Shi M."/>
            <person name="Liu X."/>
            <person name="Cao Q."/>
            <person name="Hui J.H.L."/>
            <person name="Sookrung N."/>
            <person name="Leung T.F."/>
            <person name="Tungtrongchitr A."/>
            <person name="Tsui S.K.W."/>
        </authorList>
    </citation>
    <scope>NUCLEOTIDE SEQUENCE [LARGE SCALE GENOMIC DNA]</scope>
    <source>
        <strain evidence="3">PWHHKU_190912</strain>
    </source>
</reference>
<dbReference type="InterPro" id="IPR029526">
    <property type="entry name" value="PGBD"/>
</dbReference>
<evidence type="ECO:0000313" key="4">
    <source>
        <dbReference type="Proteomes" id="UP001148838"/>
    </source>
</evidence>
<dbReference type="EMBL" id="JAJSOF020000005">
    <property type="protein sequence ID" value="KAJ4447577.1"/>
    <property type="molecule type" value="Genomic_DNA"/>
</dbReference>
<proteinExistence type="predicted"/>
<sequence length="106" mass="12136">LTSDTMTERPLSNAHLVSIVNSSGSEEFVSEFEDNYTASSHNEVSNRNDKTSQMILDYNASKEAVDTLDQVTYTYTCKRKTNRLPVIFSTTFLMYLLTMRMSCELR</sequence>
<keyword evidence="1" id="KW-0472">Membrane</keyword>
<evidence type="ECO:0000259" key="2">
    <source>
        <dbReference type="Pfam" id="PF13843"/>
    </source>
</evidence>
<dbReference type="Proteomes" id="UP001148838">
    <property type="component" value="Unassembled WGS sequence"/>
</dbReference>
<keyword evidence="1" id="KW-0812">Transmembrane</keyword>
<accession>A0ABQ8TNF5</accession>
<feature type="domain" description="PiggyBac transposable element-derived protein" evidence="2">
    <location>
        <begin position="12"/>
        <end position="86"/>
    </location>
</feature>
<organism evidence="3 4">
    <name type="scientific">Periplaneta americana</name>
    <name type="common">American cockroach</name>
    <name type="synonym">Blatta americana</name>
    <dbReference type="NCBI Taxonomy" id="6978"/>
    <lineage>
        <taxon>Eukaryota</taxon>
        <taxon>Metazoa</taxon>
        <taxon>Ecdysozoa</taxon>
        <taxon>Arthropoda</taxon>
        <taxon>Hexapoda</taxon>
        <taxon>Insecta</taxon>
        <taxon>Pterygota</taxon>
        <taxon>Neoptera</taxon>
        <taxon>Polyneoptera</taxon>
        <taxon>Dictyoptera</taxon>
        <taxon>Blattodea</taxon>
        <taxon>Blattoidea</taxon>
        <taxon>Blattidae</taxon>
        <taxon>Blattinae</taxon>
        <taxon>Periplaneta</taxon>
    </lineage>
</organism>
<keyword evidence="4" id="KW-1185">Reference proteome</keyword>
<protein>
    <recommendedName>
        <fullName evidence="2">PiggyBac transposable element-derived protein domain-containing protein</fullName>
    </recommendedName>
</protein>
<evidence type="ECO:0000313" key="3">
    <source>
        <dbReference type="EMBL" id="KAJ4447577.1"/>
    </source>
</evidence>
<feature type="non-terminal residue" evidence="3">
    <location>
        <position position="1"/>
    </location>
</feature>
<feature type="transmembrane region" description="Helical" evidence="1">
    <location>
        <begin position="84"/>
        <end position="102"/>
    </location>
</feature>
<evidence type="ECO:0000256" key="1">
    <source>
        <dbReference type="SAM" id="Phobius"/>
    </source>
</evidence>
<keyword evidence="1" id="KW-1133">Transmembrane helix</keyword>